<gene>
    <name evidence="1" type="ORF">KIS1582_4221</name>
</gene>
<proteinExistence type="predicted"/>
<evidence type="ECO:0000313" key="1">
    <source>
        <dbReference type="EMBL" id="KAF0822022.1"/>
    </source>
</evidence>
<name>A0A800N8Q5_CYTFI</name>
<accession>A0A800N8Q5</accession>
<evidence type="ECO:0000313" key="2">
    <source>
        <dbReference type="Proteomes" id="UP000465778"/>
    </source>
</evidence>
<evidence type="ECO:0008006" key="3">
    <source>
        <dbReference type="Google" id="ProtNLM"/>
    </source>
</evidence>
<organism evidence="1 2">
    <name type="scientific">Cytobacillus firmus</name>
    <name type="common">Bacillus firmus</name>
    <dbReference type="NCBI Taxonomy" id="1399"/>
    <lineage>
        <taxon>Bacteria</taxon>
        <taxon>Bacillati</taxon>
        <taxon>Bacillota</taxon>
        <taxon>Bacilli</taxon>
        <taxon>Bacillales</taxon>
        <taxon>Bacillaceae</taxon>
        <taxon>Cytobacillus</taxon>
    </lineage>
</organism>
<dbReference type="EMBL" id="VDEM01000072">
    <property type="protein sequence ID" value="KAF0822022.1"/>
    <property type="molecule type" value="Genomic_DNA"/>
</dbReference>
<dbReference type="RefSeq" id="WP_335550166.1">
    <property type="nucleotide sequence ID" value="NZ_JBALQO010000148.1"/>
</dbReference>
<sequence>MVIIKILKIIVLFIVLTFSISSGAEANYTSEEFQQSLFDIGFKEVNAALQESKDHFKKDIALPVQIPPIEFTHSFGRLSDLDGDINDGFEIEYRHINKPKNHYMIMVKPVKYGLPIRKEHIEQTFKLKDGSKAIYSTNIARGFNLLVFEKNGWQYILNINKSVSDQVQPEILLEIANSIRQ</sequence>
<protein>
    <recommendedName>
        <fullName evidence="3">DUF4367 domain-containing protein</fullName>
    </recommendedName>
</protein>
<dbReference type="Proteomes" id="UP000465778">
    <property type="component" value="Unassembled WGS sequence"/>
</dbReference>
<reference evidence="1 2" key="1">
    <citation type="journal article" date="2020" name="G3 (Bethesda)">
        <title>Whole Genome Sequencing and Comparative Genomics of Two Nematicidal Bacillus Strains Reveals a Wide Range of Possible Virulence Factors.</title>
        <authorList>
            <person name="Susic N."/>
            <person name="Janezic S."/>
            <person name="Rupnik M."/>
            <person name="Geric Stare B."/>
        </authorList>
    </citation>
    <scope>NUCLEOTIDE SEQUENCE [LARGE SCALE GENOMIC DNA]</scope>
    <source>
        <strain evidence="1 2">I-1582</strain>
    </source>
</reference>
<comment type="caution">
    <text evidence="1">The sequence shown here is derived from an EMBL/GenBank/DDBJ whole genome shotgun (WGS) entry which is preliminary data.</text>
</comment>
<dbReference type="AlphaFoldDB" id="A0A800N8Q5"/>